<dbReference type="EMBL" id="JQ740788">
    <property type="protein sequence ID" value="AFE86828.1"/>
    <property type="molecule type" value="Genomic_DNA"/>
</dbReference>
<dbReference type="KEGG" id="vg:12217537"/>
<reference evidence="1 2" key="1">
    <citation type="journal article" date="2012" name="Genome Biol. Evol.">
        <title>Population Genomics and Phylogeography of an Australian Dairy Factory Derived Lytic Bacteriophage.</title>
        <authorList>
            <person name="Castro-Nallar E."/>
            <person name="Chen H."/>
            <person name="Gladman S."/>
            <person name="Moore S.C."/>
            <person name="Seemann T."/>
            <person name="Powell I.B."/>
            <person name="Hillier A."/>
            <person name="Crandall K.A."/>
            <person name="Chandry P.S."/>
        </authorList>
    </citation>
    <scope>NUCLEOTIDE SEQUENCE [LARGE SCALE GENOMIC DNA]</scope>
</reference>
<dbReference type="Proteomes" id="UP000007894">
    <property type="component" value="Segment"/>
</dbReference>
<proteinExistence type="predicted"/>
<dbReference type="RefSeq" id="YP_006201566.1">
    <property type="nucleotide sequence ID" value="NC_017695.1"/>
</dbReference>
<gene>
    <name evidence="1" type="ORF">LLAPH_273_0035</name>
</gene>
<dbReference type="GeneID" id="12217537"/>
<name>H9ED94_9CAUD</name>
<evidence type="ECO:0000313" key="2">
    <source>
        <dbReference type="Proteomes" id="UP000007894"/>
    </source>
</evidence>
<organism evidence="1 2">
    <name type="scientific">Lactococcus phage ASCC273</name>
    <dbReference type="NCBI Taxonomy" id="2892348"/>
    <lineage>
        <taxon>Viruses</taxon>
        <taxon>Duplodnaviria</taxon>
        <taxon>Heunggongvirae</taxon>
        <taxon>Uroviricota</taxon>
        <taxon>Caudoviricetes</taxon>
        <taxon>Skunavirus</taxon>
        <taxon>Skunavirus ASCC273</taxon>
    </lineage>
</organism>
<keyword evidence="2" id="KW-1185">Reference proteome</keyword>
<sequence length="37" mass="4231">MTAEEIVQNYQVKLIDYSTGQVVYIKNNCNLLVNALK</sequence>
<evidence type="ECO:0000313" key="1">
    <source>
        <dbReference type="EMBL" id="AFE86828.1"/>
    </source>
</evidence>
<accession>H9ED94</accession>
<protein>
    <submittedName>
        <fullName evidence="1">Uncharacterized protein</fullName>
    </submittedName>
</protein>